<name>A0A9P3PQV9_LYOSH</name>
<feature type="compositionally biased region" description="Basic and acidic residues" evidence="1">
    <location>
        <begin position="67"/>
        <end position="76"/>
    </location>
</feature>
<protein>
    <submittedName>
        <fullName evidence="2">Uncharacterized protein</fullName>
    </submittedName>
</protein>
<gene>
    <name evidence="2" type="ORF">LshimejAT787_0802260</name>
</gene>
<reference evidence="2" key="1">
    <citation type="submission" date="2022-07" db="EMBL/GenBank/DDBJ databases">
        <title>The genome of Lyophyllum shimeji provides insight into the initial evolution of ectomycorrhizal fungal genome.</title>
        <authorList>
            <person name="Kobayashi Y."/>
            <person name="Shibata T."/>
            <person name="Hirakawa H."/>
            <person name="Shigenobu S."/>
            <person name="Nishiyama T."/>
            <person name="Yamada A."/>
            <person name="Hasebe M."/>
            <person name="Kawaguchi M."/>
        </authorList>
    </citation>
    <scope>NUCLEOTIDE SEQUENCE</scope>
    <source>
        <strain evidence="2">AT787</strain>
    </source>
</reference>
<comment type="caution">
    <text evidence="2">The sequence shown here is derived from an EMBL/GenBank/DDBJ whole genome shotgun (WGS) entry which is preliminary data.</text>
</comment>
<proteinExistence type="predicted"/>
<feature type="compositionally biased region" description="Polar residues" evidence="1">
    <location>
        <begin position="107"/>
        <end position="116"/>
    </location>
</feature>
<evidence type="ECO:0000256" key="1">
    <source>
        <dbReference type="SAM" id="MobiDB-lite"/>
    </source>
</evidence>
<feature type="compositionally biased region" description="Basic and acidic residues" evidence="1">
    <location>
        <begin position="94"/>
        <end position="106"/>
    </location>
</feature>
<dbReference type="EMBL" id="BRPK01000008">
    <property type="protein sequence ID" value="GLB40355.1"/>
    <property type="molecule type" value="Genomic_DNA"/>
</dbReference>
<organism evidence="2 3">
    <name type="scientific">Lyophyllum shimeji</name>
    <name type="common">Hon-shimeji</name>
    <name type="synonym">Tricholoma shimeji</name>
    <dbReference type="NCBI Taxonomy" id="47721"/>
    <lineage>
        <taxon>Eukaryota</taxon>
        <taxon>Fungi</taxon>
        <taxon>Dikarya</taxon>
        <taxon>Basidiomycota</taxon>
        <taxon>Agaricomycotina</taxon>
        <taxon>Agaricomycetes</taxon>
        <taxon>Agaricomycetidae</taxon>
        <taxon>Agaricales</taxon>
        <taxon>Tricholomatineae</taxon>
        <taxon>Lyophyllaceae</taxon>
        <taxon>Lyophyllum</taxon>
    </lineage>
</organism>
<evidence type="ECO:0000313" key="3">
    <source>
        <dbReference type="Proteomes" id="UP001063166"/>
    </source>
</evidence>
<dbReference type="AlphaFoldDB" id="A0A9P3PQV9"/>
<dbReference type="Proteomes" id="UP001063166">
    <property type="component" value="Unassembled WGS sequence"/>
</dbReference>
<sequence>MSYVYPSQLSQFGPATCHSCTPACGPVSSNILWPDLALHPPAIPISTYSTLAGALDFPSVTSSSSKKRADVDRTAERLPPGMGRTWGTTSHPPSQHDTRRYKERSGTHSQTLHTAPSRSIRGIHADERPPLVPKSLPTGPTNHVLVPQPEYHDDEVMRWYSDPRFWYAPITFQSENIPGQGVRLGEVASSPYPPSIVGAEDAVFAGVSDREIKMWLLWPGYSAVPMQKRMKTQGGRITRELALRLIANLILECMYELHKSKIPVEQGYTEWTIGPRGDKKQEFVGEELFITRLVHRGGSNWQPEVWAPRRL</sequence>
<dbReference type="OrthoDB" id="2639744at2759"/>
<evidence type="ECO:0000313" key="2">
    <source>
        <dbReference type="EMBL" id="GLB40355.1"/>
    </source>
</evidence>
<feature type="region of interest" description="Disordered" evidence="1">
    <location>
        <begin position="58"/>
        <end position="116"/>
    </location>
</feature>
<accession>A0A9P3PQV9</accession>
<keyword evidence="3" id="KW-1185">Reference proteome</keyword>